<sequence length="79" mass="8341">MIRELIAGGAGVYLVIALTEGILTGSVLLQASAVVALLVLLGALLFGREERLHRAEQTLLWCMVFAIAGYALARIGGVF</sequence>
<dbReference type="Proteomes" id="UP001042704">
    <property type="component" value="Chromosome"/>
</dbReference>
<reference evidence="2" key="2">
    <citation type="submission" date="2019-02" db="EMBL/GenBank/DDBJ databases">
        <authorList>
            <person name="Chen S.-C."/>
            <person name="Chien H.-H."/>
            <person name="Lai M.-C."/>
        </authorList>
    </citation>
    <scope>NUCLEOTIDE SEQUENCE</scope>
    <source>
        <strain evidence="2">N2F9704</strain>
    </source>
</reference>
<protein>
    <submittedName>
        <fullName evidence="2">Uncharacterized protein</fullName>
    </submittedName>
</protein>
<dbReference type="GeneID" id="76423260"/>
<reference evidence="2" key="1">
    <citation type="journal article" date="2001" name="Int. J. Syst. Evol. Microbiol.">
        <title>Methanofollis aquaemaris sp. nov., a methanogen isolated from an aquaculture fish pond.</title>
        <authorList>
            <person name="Lai M.C."/>
            <person name="Chen S.C."/>
        </authorList>
    </citation>
    <scope>NUCLEOTIDE SEQUENCE</scope>
    <source>
        <strain evidence="2">N2F9704</strain>
    </source>
</reference>
<proteinExistence type="predicted"/>
<dbReference type="RefSeq" id="WP_265581848.1">
    <property type="nucleotide sequence ID" value="NZ_CP036172.1"/>
</dbReference>
<dbReference type="AlphaFoldDB" id="A0A8A3S2Z5"/>
<keyword evidence="1" id="KW-0812">Transmembrane</keyword>
<evidence type="ECO:0000313" key="2">
    <source>
        <dbReference type="EMBL" id="QSZ66505.1"/>
    </source>
</evidence>
<accession>A0A8A3S2Z5</accession>
<name>A0A8A3S2Z5_9EURY</name>
<feature type="transmembrane region" description="Helical" evidence="1">
    <location>
        <begin position="27"/>
        <end position="46"/>
    </location>
</feature>
<feature type="transmembrane region" description="Helical" evidence="1">
    <location>
        <begin position="58"/>
        <end position="77"/>
    </location>
</feature>
<evidence type="ECO:0000256" key="1">
    <source>
        <dbReference type="SAM" id="Phobius"/>
    </source>
</evidence>
<keyword evidence="3" id="KW-1185">Reference proteome</keyword>
<keyword evidence="1" id="KW-0472">Membrane</keyword>
<dbReference type="EMBL" id="CP036172">
    <property type="protein sequence ID" value="QSZ66505.1"/>
    <property type="molecule type" value="Genomic_DNA"/>
</dbReference>
<organism evidence="2 3">
    <name type="scientific">Methanofollis aquaemaris</name>
    <dbReference type="NCBI Taxonomy" id="126734"/>
    <lineage>
        <taxon>Archaea</taxon>
        <taxon>Methanobacteriati</taxon>
        <taxon>Methanobacteriota</taxon>
        <taxon>Stenosarchaea group</taxon>
        <taxon>Methanomicrobia</taxon>
        <taxon>Methanomicrobiales</taxon>
        <taxon>Methanomicrobiaceae</taxon>
        <taxon>Methanofollis</taxon>
    </lineage>
</organism>
<gene>
    <name evidence="2" type="ORF">RJ40_02810</name>
</gene>
<evidence type="ECO:0000313" key="3">
    <source>
        <dbReference type="Proteomes" id="UP001042704"/>
    </source>
</evidence>
<dbReference type="KEGG" id="maqe:RJ40_02810"/>
<keyword evidence="1" id="KW-1133">Transmembrane helix</keyword>